<dbReference type="SMART" id="SM00906">
    <property type="entry name" value="Fungal_trans"/>
    <property type="match status" value="1"/>
</dbReference>
<sequence length="788" mass="84913">MPPVRTAASLVDAVAHDLALSSHGAGYAPSLVRGTACGTCKKRKLRCDGARPVCGGCARSAKVHGDDPGALAQCVYPDPRPRAAPLGKVQRATLEAEIAELKATVEQLRQANASATSASSSTPALFFSSAPGPDEHDATRLPRVPADFPLDAPSIQTSYGVAPFAFSESSARLVNTQSASPRTTGPTPSGEMWSPYSTVPPTLSPSATLDSATSATSPFTPPSSDPFLDLLYPGWPRDLPPPSLVHRIIDVYFSRPHQCSDVINPSRFRTALSLPPTSAGFPHPGLIHVMCAIACLMVPDDFFRGESCYWRGYSRAADYHIARCKIALEEGLVTASMFDTAQVFGLLCFWLYSQARWVEVWQYCAQATRVTLPLGLNHIRAASDPSSDPTSTSAMLKDTDDEAVLRERALTFFLAFTADRFASASTGWACSLDKADITTTIPGEGQTYPRGDDVVNSPFSLHHPAFFLAHGEGCGPLQLSIKAVVLLGDVVQFQSRAPYAIKMAPQTGFALNDRISDVRSTDSFRRLDSTVRGFIASIPREYQFRLRPLGTSGADILDETRLCLVHGMAHTSVILLHEPHVAALDEHEPSFVRCLESANEILQGVFLILGTSYDVALFSPFFTYVVACAGRTFVRQIAIRVATGATHGIDELKSNVNTILYTLKAPRTPLGDNAHAQLSMMLDDPLRCLPRPFLALASDLSPPLAPGAHSAYDLTRRDPMRPPCTVEPLPATPAPTTSTTRAARNRFGIVELERGPGADEPLLRELVADKSLVVEGEWFGGQGFDGVL</sequence>
<organism evidence="9 10">
    <name type="scientific">Rhodotorula graminis (strain WP1)</name>
    <dbReference type="NCBI Taxonomy" id="578459"/>
    <lineage>
        <taxon>Eukaryota</taxon>
        <taxon>Fungi</taxon>
        <taxon>Dikarya</taxon>
        <taxon>Basidiomycota</taxon>
        <taxon>Pucciniomycotina</taxon>
        <taxon>Microbotryomycetes</taxon>
        <taxon>Sporidiobolales</taxon>
        <taxon>Sporidiobolaceae</taxon>
        <taxon>Rhodotorula</taxon>
    </lineage>
</organism>
<dbReference type="InterPro" id="IPR050815">
    <property type="entry name" value="TF_fung"/>
</dbReference>
<dbReference type="EMBL" id="KQ474080">
    <property type="protein sequence ID" value="KPV74166.1"/>
    <property type="molecule type" value="Genomic_DNA"/>
</dbReference>
<name>A0A194S424_RHOGW</name>
<dbReference type="AlphaFoldDB" id="A0A194S424"/>
<dbReference type="SUPFAM" id="SSF57701">
    <property type="entry name" value="Zn2/Cys6 DNA-binding domain"/>
    <property type="match status" value="1"/>
</dbReference>
<dbReference type="SMART" id="SM00066">
    <property type="entry name" value="GAL4"/>
    <property type="match status" value="1"/>
</dbReference>
<dbReference type="OMA" id="LERNQAC"/>
<dbReference type="CDD" id="cd00067">
    <property type="entry name" value="GAL4"/>
    <property type="match status" value="1"/>
</dbReference>
<evidence type="ECO:0000256" key="5">
    <source>
        <dbReference type="ARBA" id="ARBA00023242"/>
    </source>
</evidence>
<dbReference type="GO" id="GO:0003677">
    <property type="term" value="F:DNA binding"/>
    <property type="evidence" value="ECO:0007669"/>
    <property type="project" value="InterPro"/>
</dbReference>
<proteinExistence type="predicted"/>
<protein>
    <recommendedName>
        <fullName evidence="8">Zn(2)-C6 fungal-type domain-containing protein</fullName>
    </recommendedName>
</protein>
<reference evidence="9 10" key="1">
    <citation type="journal article" date="2015" name="Front. Microbiol.">
        <title>Genome sequence of the plant growth promoting endophytic yeast Rhodotorula graminis WP1.</title>
        <authorList>
            <person name="Firrincieli A."/>
            <person name="Otillar R."/>
            <person name="Salamov A."/>
            <person name="Schmutz J."/>
            <person name="Khan Z."/>
            <person name="Redman R.S."/>
            <person name="Fleck N.D."/>
            <person name="Lindquist E."/>
            <person name="Grigoriev I.V."/>
            <person name="Doty S.L."/>
        </authorList>
    </citation>
    <scope>NUCLEOTIDE SEQUENCE [LARGE SCALE GENOMIC DNA]</scope>
    <source>
        <strain evidence="9 10">WP1</strain>
    </source>
</reference>
<dbReference type="STRING" id="578459.A0A194S424"/>
<keyword evidence="3" id="KW-0805">Transcription regulation</keyword>
<keyword evidence="6" id="KW-0175">Coiled coil</keyword>
<dbReference type="OrthoDB" id="5600212at2759"/>
<gene>
    <name evidence="9" type="ORF">RHOBADRAFT_54021</name>
</gene>
<dbReference type="Proteomes" id="UP000053890">
    <property type="component" value="Unassembled WGS sequence"/>
</dbReference>
<dbReference type="InterPro" id="IPR001138">
    <property type="entry name" value="Zn2Cys6_DnaBD"/>
</dbReference>
<dbReference type="InterPro" id="IPR007219">
    <property type="entry name" value="XnlR_reg_dom"/>
</dbReference>
<dbReference type="GO" id="GO:0000981">
    <property type="term" value="F:DNA-binding transcription factor activity, RNA polymerase II-specific"/>
    <property type="evidence" value="ECO:0007669"/>
    <property type="project" value="InterPro"/>
</dbReference>
<evidence type="ECO:0000313" key="9">
    <source>
        <dbReference type="EMBL" id="KPV74166.1"/>
    </source>
</evidence>
<feature type="region of interest" description="Disordered" evidence="7">
    <location>
        <begin position="175"/>
        <end position="221"/>
    </location>
</feature>
<evidence type="ECO:0000256" key="4">
    <source>
        <dbReference type="ARBA" id="ARBA00023163"/>
    </source>
</evidence>
<evidence type="ECO:0000256" key="6">
    <source>
        <dbReference type="SAM" id="Coils"/>
    </source>
</evidence>
<dbReference type="Pfam" id="PF00172">
    <property type="entry name" value="Zn_clus"/>
    <property type="match status" value="1"/>
</dbReference>
<dbReference type="Gene3D" id="4.10.240.10">
    <property type="entry name" value="Zn(2)-C6 fungal-type DNA-binding domain"/>
    <property type="match status" value="1"/>
</dbReference>
<feature type="coiled-coil region" evidence="6">
    <location>
        <begin position="91"/>
        <end position="118"/>
    </location>
</feature>
<dbReference type="GeneID" id="28977564"/>
<evidence type="ECO:0000256" key="2">
    <source>
        <dbReference type="ARBA" id="ARBA00022723"/>
    </source>
</evidence>
<feature type="compositionally biased region" description="Low complexity" evidence="7">
    <location>
        <begin position="204"/>
        <end position="218"/>
    </location>
</feature>
<dbReference type="PANTHER" id="PTHR47338">
    <property type="entry name" value="ZN(II)2CYS6 TRANSCRIPTION FACTOR (EUROFUNG)-RELATED"/>
    <property type="match status" value="1"/>
</dbReference>
<evidence type="ECO:0000313" key="10">
    <source>
        <dbReference type="Proteomes" id="UP000053890"/>
    </source>
</evidence>
<dbReference type="GO" id="GO:0006351">
    <property type="term" value="P:DNA-templated transcription"/>
    <property type="evidence" value="ECO:0007669"/>
    <property type="project" value="InterPro"/>
</dbReference>
<keyword evidence="10" id="KW-1185">Reference proteome</keyword>
<dbReference type="Pfam" id="PF04082">
    <property type="entry name" value="Fungal_trans"/>
    <property type="match status" value="1"/>
</dbReference>
<dbReference type="PROSITE" id="PS50048">
    <property type="entry name" value="ZN2_CY6_FUNGAL_2"/>
    <property type="match status" value="1"/>
</dbReference>
<evidence type="ECO:0000256" key="3">
    <source>
        <dbReference type="ARBA" id="ARBA00023015"/>
    </source>
</evidence>
<accession>A0A194S424</accession>
<dbReference type="PANTHER" id="PTHR47338:SF29">
    <property type="entry name" value="ZN(2)-C6 FUNGAL-TYPE DOMAIN-CONTAINING PROTEIN"/>
    <property type="match status" value="1"/>
</dbReference>
<keyword evidence="5" id="KW-0539">Nucleus</keyword>
<evidence type="ECO:0000256" key="7">
    <source>
        <dbReference type="SAM" id="MobiDB-lite"/>
    </source>
</evidence>
<keyword evidence="2" id="KW-0479">Metal-binding</keyword>
<dbReference type="CDD" id="cd12148">
    <property type="entry name" value="fungal_TF_MHR"/>
    <property type="match status" value="1"/>
</dbReference>
<evidence type="ECO:0000259" key="8">
    <source>
        <dbReference type="PROSITE" id="PS50048"/>
    </source>
</evidence>
<feature type="compositionally biased region" description="Polar residues" evidence="7">
    <location>
        <begin position="175"/>
        <end position="187"/>
    </location>
</feature>
<keyword evidence="4" id="KW-0804">Transcription</keyword>
<comment type="subcellular location">
    <subcellularLocation>
        <location evidence="1">Nucleus</location>
    </subcellularLocation>
</comment>
<dbReference type="GO" id="GO:0005634">
    <property type="term" value="C:nucleus"/>
    <property type="evidence" value="ECO:0007669"/>
    <property type="project" value="UniProtKB-SubCell"/>
</dbReference>
<dbReference type="GO" id="GO:0008270">
    <property type="term" value="F:zinc ion binding"/>
    <property type="evidence" value="ECO:0007669"/>
    <property type="project" value="InterPro"/>
</dbReference>
<evidence type="ECO:0000256" key="1">
    <source>
        <dbReference type="ARBA" id="ARBA00004123"/>
    </source>
</evidence>
<dbReference type="InterPro" id="IPR036864">
    <property type="entry name" value="Zn2-C6_fun-type_DNA-bd_sf"/>
</dbReference>
<feature type="domain" description="Zn(2)-C6 fungal-type" evidence="8">
    <location>
        <begin position="36"/>
        <end position="76"/>
    </location>
</feature>
<dbReference type="RefSeq" id="XP_018270215.1">
    <property type="nucleotide sequence ID" value="XM_018417116.1"/>
</dbReference>